<dbReference type="GO" id="GO:0016567">
    <property type="term" value="P:protein ubiquitination"/>
    <property type="evidence" value="ECO:0007669"/>
    <property type="project" value="UniProtKB-UniPathway"/>
</dbReference>
<evidence type="ECO:0000259" key="4">
    <source>
        <dbReference type="PROSITE" id="PS50089"/>
    </source>
</evidence>
<dbReference type="SMART" id="SM00184">
    <property type="entry name" value="RING"/>
    <property type="match status" value="1"/>
</dbReference>
<comment type="caution">
    <text evidence="5">The sequence shown here is derived from an EMBL/GenBank/DDBJ whole genome shotgun (WGS) entry which is preliminary data.</text>
</comment>
<keyword evidence="1" id="KW-0863">Zinc-finger</keyword>
<dbReference type="UniPathway" id="UPA00143"/>
<dbReference type="Gene3D" id="3.30.40.10">
    <property type="entry name" value="Zinc/RING finger domain, C3HC4 (zinc finger)"/>
    <property type="match status" value="1"/>
</dbReference>
<reference evidence="5" key="1">
    <citation type="journal article" date="2017" name="Gigascience">
        <title>The genome draft of coconut (Cocos nucifera).</title>
        <authorList>
            <person name="Xiao Y."/>
            <person name="Xu P."/>
            <person name="Fan H."/>
            <person name="Baudouin L."/>
            <person name="Xia W."/>
            <person name="Bocs S."/>
            <person name="Xu J."/>
            <person name="Li Q."/>
            <person name="Guo A."/>
            <person name="Zhou L."/>
            <person name="Li J."/>
            <person name="Wu Y."/>
            <person name="Ma Z."/>
            <person name="Armero A."/>
            <person name="Issali A.E."/>
            <person name="Liu N."/>
            <person name="Peng M."/>
            <person name="Yang Y."/>
        </authorList>
    </citation>
    <scope>NUCLEOTIDE SEQUENCE</scope>
    <source>
        <tissue evidence="5">Spear leaf of Hainan Tall coconut</tissue>
    </source>
</reference>
<keyword evidence="6" id="KW-1185">Reference proteome</keyword>
<name>A0A8K0IYT0_COCNU</name>
<accession>A0A8K0IYT0</accession>
<feature type="transmembrane region" description="Helical" evidence="3">
    <location>
        <begin position="18"/>
        <end position="40"/>
    </location>
</feature>
<reference evidence="5" key="2">
    <citation type="submission" date="2019-07" db="EMBL/GenBank/DDBJ databases">
        <authorList>
            <person name="Yang Y."/>
            <person name="Bocs S."/>
            <person name="Baudouin L."/>
        </authorList>
    </citation>
    <scope>NUCLEOTIDE SEQUENCE</scope>
    <source>
        <tissue evidence="5">Spear leaf of Hainan Tall coconut</tissue>
    </source>
</reference>
<keyword evidence="1" id="KW-0862">Zinc</keyword>
<evidence type="ECO:0000256" key="3">
    <source>
        <dbReference type="SAM" id="Phobius"/>
    </source>
</evidence>
<dbReference type="Pfam" id="PF13639">
    <property type="entry name" value="zf-RING_2"/>
    <property type="match status" value="1"/>
</dbReference>
<gene>
    <name evidence="5" type="ORF">COCNU_16G007740</name>
</gene>
<dbReference type="OrthoDB" id="8062037at2759"/>
<keyword evidence="3" id="KW-0812">Transmembrane</keyword>
<dbReference type="InterPro" id="IPR013083">
    <property type="entry name" value="Znf_RING/FYVE/PHD"/>
</dbReference>
<dbReference type="AlphaFoldDB" id="A0A8K0IYT0"/>
<dbReference type="GO" id="GO:0008270">
    <property type="term" value="F:zinc ion binding"/>
    <property type="evidence" value="ECO:0007669"/>
    <property type="project" value="UniProtKB-KW"/>
</dbReference>
<dbReference type="EMBL" id="CM017887">
    <property type="protein sequence ID" value="KAG1371680.1"/>
    <property type="molecule type" value="Genomic_DNA"/>
</dbReference>
<dbReference type="SUPFAM" id="SSF57850">
    <property type="entry name" value="RING/U-box"/>
    <property type="match status" value="1"/>
</dbReference>
<protein>
    <submittedName>
        <fullName evidence="5">E3 ubiquitin-protein ligase</fullName>
    </submittedName>
</protein>
<dbReference type="CDD" id="cd16461">
    <property type="entry name" value="RING-H2_EL5-like"/>
    <property type="match status" value="1"/>
</dbReference>
<proteinExistence type="predicted"/>
<dbReference type="InterPro" id="IPR001841">
    <property type="entry name" value="Znf_RING"/>
</dbReference>
<feature type="region of interest" description="Disordered" evidence="2">
    <location>
        <begin position="139"/>
        <end position="200"/>
    </location>
</feature>
<dbReference type="PANTHER" id="PTHR45676:SF84">
    <property type="entry name" value="RING-TYPE DOMAIN-CONTAINING PROTEIN"/>
    <property type="match status" value="1"/>
</dbReference>
<evidence type="ECO:0000313" key="6">
    <source>
        <dbReference type="Proteomes" id="UP000797356"/>
    </source>
</evidence>
<evidence type="ECO:0000256" key="2">
    <source>
        <dbReference type="SAM" id="MobiDB-lite"/>
    </source>
</evidence>
<evidence type="ECO:0000313" key="5">
    <source>
        <dbReference type="EMBL" id="KAG1371680.1"/>
    </source>
</evidence>
<dbReference type="PANTHER" id="PTHR45676">
    <property type="entry name" value="RING-H2 FINGER PROTEIN ATL51-RELATED"/>
    <property type="match status" value="1"/>
</dbReference>
<feature type="domain" description="RING-type" evidence="4">
    <location>
        <begin position="90"/>
        <end position="132"/>
    </location>
</feature>
<dbReference type="Proteomes" id="UP000797356">
    <property type="component" value="Chromosome 16"/>
</dbReference>
<evidence type="ECO:0000256" key="1">
    <source>
        <dbReference type="PROSITE-ProRule" id="PRU00175"/>
    </source>
</evidence>
<keyword evidence="3" id="KW-1133">Transmembrane helix</keyword>
<organism evidence="5 6">
    <name type="scientific">Cocos nucifera</name>
    <name type="common">Coconut palm</name>
    <dbReference type="NCBI Taxonomy" id="13894"/>
    <lineage>
        <taxon>Eukaryota</taxon>
        <taxon>Viridiplantae</taxon>
        <taxon>Streptophyta</taxon>
        <taxon>Embryophyta</taxon>
        <taxon>Tracheophyta</taxon>
        <taxon>Spermatophyta</taxon>
        <taxon>Magnoliopsida</taxon>
        <taxon>Liliopsida</taxon>
        <taxon>Arecaceae</taxon>
        <taxon>Arecoideae</taxon>
        <taxon>Cocoseae</taxon>
        <taxon>Attaleinae</taxon>
        <taxon>Cocos</taxon>
    </lineage>
</organism>
<keyword evidence="3" id="KW-0472">Membrane</keyword>
<dbReference type="PROSITE" id="PS50089">
    <property type="entry name" value="ZF_RING_2"/>
    <property type="match status" value="1"/>
</dbReference>
<keyword evidence="1" id="KW-0479">Metal-binding</keyword>
<sequence length="200" mass="22148">MASPPPPPHQTGSKPSDYYYFVVAVAAVAVLFLVSSMVAASRWSSCSIVEAIRRFLRSRRRSADEINDEKIQELLPVCKYRKEQAQEHECSVCLSVFVDGEDVRQLPRCKHSFHAPCIDMWLYSHSNCPVCRADVLEPPPPPRQTAGGGGRGVSMQRYPIEPRGASRLNLEAPGGGGGFSMQRYPIEPRGRRLNPEAPVA</sequence>